<evidence type="ECO:0000313" key="2">
    <source>
        <dbReference type="Proteomes" id="UP001595681"/>
    </source>
</evidence>
<protein>
    <submittedName>
        <fullName evidence="1">Uncharacterized protein</fullName>
    </submittedName>
</protein>
<dbReference type="Proteomes" id="UP001595681">
    <property type="component" value="Unassembled WGS sequence"/>
</dbReference>
<proteinExistence type="predicted"/>
<comment type="caution">
    <text evidence="1">The sequence shown here is derived from an EMBL/GenBank/DDBJ whole genome shotgun (WGS) entry which is preliminary data.</text>
</comment>
<reference evidence="2" key="1">
    <citation type="journal article" date="2019" name="Int. J. Syst. Evol. Microbiol.">
        <title>The Global Catalogue of Microorganisms (GCM) 10K type strain sequencing project: providing services to taxonomists for standard genome sequencing and annotation.</title>
        <authorList>
            <consortium name="The Broad Institute Genomics Platform"/>
            <consortium name="The Broad Institute Genome Sequencing Center for Infectious Disease"/>
            <person name="Wu L."/>
            <person name="Ma J."/>
        </authorList>
    </citation>
    <scope>NUCLEOTIDE SEQUENCE [LARGE SCALE GENOMIC DNA]</scope>
    <source>
        <strain evidence="2">CCM 7491</strain>
    </source>
</reference>
<evidence type="ECO:0000313" key="1">
    <source>
        <dbReference type="EMBL" id="MFC3442542.1"/>
    </source>
</evidence>
<gene>
    <name evidence="1" type="ORF">ACFOKF_15310</name>
</gene>
<organism evidence="1 2">
    <name type="scientific">Sphingobium rhizovicinum</name>
    <dbReference type="NCBI Taxonomy" id="432308"/>
    <lineage>
        <taxon>Bacteria</taxon>
        <taxon>Pseudomonadati</taxon>
        <taxon>Pseudomonadota</taxon>
        <taxon>Alphaproteobacteria</taxon>
        <taxon>Sphingomonadales</taxon>
        <taxon>Sphingomonadaceae</taxon>
        <taxon>Sphingobium</taxon>
    </lineage>
</organism>
<name>A0ABV7NJ89_9SPHN</name>
<sequence length="122" mass="13186">MTTVDPVYAQWLMADCLWSLASDNAAIARWGDSALTKERQTTIATRADAEAEAARQLAFMGGGGPMAVDQHLLLGRWEPYRGQVITITGNKLGYDAGVDVFVLGAEDAWSAGTSRVTVLRRL</sequence>
<dbReference type="RefSeq" id="WP_380796716.1">
    <property type="nucleotide sequence ID" value="NZ_JBHRVU010000004.1"/>
</dbReference>
<accession>A0ABV7NJ89</accession>
<dbReference type="EMBL" id="JBHRVU010000004">
    <property type="protein sequence ID" value="MFC3442542.1"/>
    <property type="molecule type" value="Genomic_DNA"/>
</dbReference>
<keyword evidence="2" id="KW-1185">Reference proteome</keyword>